<organism evidence="3 4">
    <name type="scientific">Phaseolus angularis</name>
    <name type="common">Azuki bean</name>
    <name type="synonym">Vigna angularis</name>
    <dbReference type="NCBI Taxonomy" id="3914"/>
    <lineage>
        <taxon>Eukaryota</taxon>
        <taxon>Viridiplantae</taxon>
        <taxon>Streptophyta</taxon>
        <taxon>Embryophyta</taxon>
        <taxon>Tracheophyta</taxon>
        <taxon>Spermatophyta</taxon>
        <taxon>Magnoliopsida</taxon>
        <taxon>eudicotyledons</taxon>
        <taxon>Gunneridae</taxon>
        <taxon>Pentapetalae</taxon>
        <taxon>rosids</taxon>
        <taxon>fabids</taxon>
        <taxon>Fabales</taxon>
        <taxon>Fabaceae</taxon>
        <taxon>Papilionoideae</taxon>
        <taxon>50 kb inversion clade</taxon>
        <taxon>NPAAA clade</taxon>
        <taxon>indigoferoid/millettioid clade</taxon>
        <taxon>Phaseoleae</taxon>
        <taxon>Vigna</taxon>
    </lineage>
</organism>
<dbReference type="AlphaFoldDB" id="A0A8T0KTY1"/>
<gene>
    <name evidence="3" type="ORF">HKW66_Vig0237890</name>
</gene>
<evidence type="ECO:0000259" key="2">
    <source>
        <dbReference type="Pfam" id="PF14432"/>
    </source>
</evidence>
<evidence type="ECO:0000256" key="1">
    <source>
        <dbReference type="ARBA" id="ARBA00006643"/>
    </source>
</evidence>
<comment type="caution">
    <text evidence="3">The sequence shown here is derived from an EMBL/GenBank/DDBJ whole genome shotgun (WGS) entry which is preliminary data.</text>
</comment>
<sequence>MSFPLLDPLCRSRANLKKSNSRVFASSQGCWFLRVSVMNQAPVLLLLILIRIEMVMMERNPFVPSFDIANPNPTPCIFHSLCHVQIPQHSNNIFLLDRLDSATYVIMFYLYALAGKWDEACLLNEEDALSDFTARKEQLLGHSERLAIAYGLICTAAETPIMVFRNTRSCKDSHDFAKRVSIVTGRELVVRDATRFHHINSGNCSCRAMADAIIPLPCHFPLFQRTCVSPIMPFGVLTPQIPTSRHLSHDSSSVTHATSYLCCDLNLHQLNM</sequence>
<feature type="domain" description="DYW" evidence="2">
    <location>
        <begin position="135"/>
        <end position="207"/>
    </location>
</feature>
<protein>
    <submittedName>
        <fullName evidence="3">Pentatricopeptide repeat-containing protein</fullName>
    </submittedName>
</protein>
<name>A0A8T0KTY1_PHAAN</name>
<evidence type="ECO:0000313" key="3">
    <source>
        <dbReference type="EMBL" id="KAG2402592.1"/>
    </source>
</evidence>
<reference evidence="3 4" key="1">
    <citation type="submission" date="2020-05" db="EMBL/GenBank/DDBJ databases">
        <title>Vigna angularis (adzuki bean) Var. LongXiaoDou No. 4 denovo assembly.</title>
        <authorList>
            <person name="Xiang H."/>
        </authorList>
    </citation>
    <scope>NUCLEOTIDE SEQUENCE [LARGE SCALE GENOMIC DNA]</scope>
    <source>
        <tissue evidence="3">Leaf</tissue>
    </source>
</reference>
<comment type="similarity">
    <text evidence="1">Belongs to the PPR family. PCMP-H subfamily.</text>
</comment>
<dbReference type="GO" id="GO:0008270">
    <property type="term" value="F:zinc ion binding"/>
    <property type="evidence" value="ECO:0007669"/>
    <property type="project" value="InterPro"/>
</dbReference>
<dbReference type="Pfam" id="PF14432">
    <property type="entry name" value="DYW_deaminase"/>
    <property type="match status" value="1"/>
</dbReference>
<dbReference type="Proteomes" id="UP000743370">
    <property type="component" value="Unassembled WGS sequence"/>
</dbReference>
<proteinExistence type="inferred from homology"/>
<accession>A0A8T0KTY1</accession>
<evidence type="ECO:0000313" key="4">
    <source>
        <dbReference type="Proteomes" id="UP000743370"/>
    </source>
</evidence>
<dbReference type="InterPro" id="IPR032867">
    <property type="entry name" value="DYW_dom"/>
</dbReference>
<dbReference type="EMBL" id="JABFOF010000003">
    <property type="protein sequence ID" value="KAG2402592.1"/>
    <property type="molecule type" value="Genomic_DNA"/>
</dbReference>